<protein>
    <submittedName>
        <fullName evidence="3">Putative aldo-keto reductase</fullName>
    </submittedName>
</protein>
<evidence type="ECO:0000313" key="4">
    <source>
        <dbReference type="Proteomes" id="UP000031599"/>
    </source>
</evidence>
<dbReference type="Proteomes" id="UP000031599">
    <property type="component" value="Unassembled WGS sequence"/>
</dbReference>
<dbReference type="PANTHER" id="PTHR43312">
    <property type="entry name" value="D-THREO-ALDOSE 1-DEHYDROGENASE"/>
    <property type="match status" value="1"/>
</dbReference>
<dbReference type="InterPro" id="IPR053135">
    <property type="entry name" value="AKR2_Oxidoreductase"/>
</dbReference>
<feature type="region of interest" description="Disordered" evidence="1">
    <location>
        <begin position="152"/>
        <end position="175"/>
    </location>
</feature>
<evidence type="ECO:0000256" key="1">
    <source>
        <dbReference type="SAM" id="MobiDB-lite"/>
    </source>
</evidence>
<organism evidence="3 4">
    <name type="scientific">Enhygromyxa salina</name>
    <dbReference type="NCBI Taxonomy" id="215803"/>
    <lineage>
        <taxon>Bacteria</taxon>
        <taxon>Pseudomonadati</taxon>
        <taxon>Myxococcota</taxon>
        <taxon>Polyangia</taxon>
        <taxon>Nannocystales</taxon>
        <taxon>Nannocystaceae</taxon>
        <taxon>Enhygromyxa</taxon>
    </lineage>
</organism>
<dbReference type="Gene3D" id="3.20.20.100">
    <property type="entry name" value="NADP-dependent oxidoreductase domain"/>
    <property type="match status" value="1"/>
</dbReference>
<dbReference type="AlphaFoldDB" id="A0A0C2CQW9"/>
<dbReference type="EMBL" id="JMCC02000150">
    <property type="protein sequence ID" value="KIG12105.1"/>
    <property type="molecule type" value="Genomic_DNA"/>
</dbReference>
<proteinExistence type="predicted"/>
<gene>
    <name evidence="3" type="ORF">DB30_02020</name>
</gene>
<reference evidence="3 4" key="1">
    <citation type="submission" date="2014-12" db="EMBL/GenBank/DDBJ databases">
        <title>Genome assembly of Enhygromyxa salina DSM 15201.</title>
        <authorList>
            <person name="Sharma G."/>
            <person name="Subramanian S."/>
        </authorList>
    </citation>
    <scope>NUCLEOTIDE SEQUENCE [LARGE SCALE GENOMIC DNA]</scope>
    <source>
        <strain evidence="3 4">DSM 15201</strain>
    </source>
</reference>
<dbReference type="InterPro" id="IPR023210">
    <property type="entry name" value="NADP_OxRdtase_dom"/>
</dbReference>
<accession>A0A0C2CQW9</accession>
<evidence type="ECO:0000259" key="2">
    <source>
        <dbReference type="Pfam" id="PF00248"/>
    </source>
</evidence>
<feature type="domain" description="NADP-dependent oxidoreductase" evidence="2">
    <location>
        <begin position="246"/>
        <end position="357"/>
    </location>
</feature>
<name>A0A0C2CQW9_9BACT</name>
<sequence length="469" mass="51250">MLVRERGQLDLQVLAPLVVRASADADPWVRARALELISLDDVQAADPVLLRTCLLATRDHAAMVRLSASAKLDAWPQLATRLELAIAEATANPEQAPLCIAAWSRAIVELDPARALARLQRGLLDSREPRVRAHLRELAVVFGADPPRETLTAHACDSGSSATPSPWQPPPPAEVSKRALGRTGIKVAPLVISGAFSPTPSSLALAAERGVDTLFWEPRHANATRFLRQPSRQDLQVIAGSFHADPRGLGHDLEVARRRLQRDHIDLFLLFWVRSPARLDPASLETLREFQARGWIRSYGFSTHDRAIACAAIETGDWPVIMTRHSAAHHGAEHELLPAAAAAGVGVLGFSALCYGRMLRPSAVFERGAPAPDCYRYSLSQPAVAACISAPSRHRELVENLDVLDVSTVDGSRQEVLRAHGKEIYADNKRFDRLLRRGGTAPLREAILELFERASEPGEADTESVSQYP</sequence>
<dbReference type="InterPro" id="IPR036812">
    <property type="entry name" value="NAD(P)_OxRdtase_dom_sf"/>
</dbReference>
<comment type="caution">
    <text evidence="3">The sequence shown here is derived from an EMBL/GenBank/DDBJ whole genome shotgun (WGS) entry which is preliminary data.</text>
</comment>
<dbReference type="Pfam" id="PF00248">
    <property type="entry name" value="Aldo_ket_red"/>
    <property type="match status" value="1"/>
</dbReference>
<evidence type="ECO:0000313" key="3">
    <source>
        <dbReference type="EMBL" id="KIG12105.1"/>
    </source>
</evidence>
<dbReference type="SUPFAM" id="SSF51430">
    <property type="entry name" value="NAD(P)-linked oxidoreductase"/>
    <property type="match status" value="1"/>
</dbReference>
<dbReference type="PANTHER" id="PTHR43312:SF1">
    <property type="entry name" value="NADP-DEPENDENT OXIDOREDUCTASE DOMAIN-CONTAINING PROTEIN"/>
    <property type="match status" value="1"/>
</dbReference>